<feature type="compositionally biased region" description="Gly residues" evidence="1">
    <location>
        <begin position="24"/>
        <end position="54"/>
    </location>
</feature>
<keyword evidence="3" id="KW-1185">Reference proteome</keyword>
<feature type="region of interest" description="Disordered" evidence="1">
    <location>
        <begin position="245"/>
        <end position="270"/>
    </location>
</feature>
<gene>
    <name evidence="2" type="ORF">B0H17DRAFT_1126890</name>
</gene>
<sequence length="270" mass="28755">MPPYRAPPPPQVIEPSRTTNGHGSMNGNGSGNGRGWGVNGSGTNNGGGGKGQGRGVPPQRSTWSYGPGMWGWTSPRAMMNNPRSDVVAGREVFSKFDSIRACIDHPSNRYEQEPAGGPLASAEVELGTECGSRSKEACSTALPPLASLRHFGSTSLSPPWRRISVNVAQVLLGLLGLDLAENYGNGNVHGKGADSQTQTQTCTHKTNALRAQGGWNMVQGDGRMQKWSRDRFGDSVQVKLIPRLKNPNGREQAKDGQIISFEGHSANPSI</sequence>
<accession>A0AAD7GSZ6</accession>
<dbReference type="AlphaFoldDB" id="A0AAD7GSZ6"/>
<reference evidence="2" key="1">
    <citation type="submission" date="2023-03" db="EMBL/GenBank/DDBJ databases">
        <title>Massive genome expansion in bonnet fungi (Mycena s.s.) driven by repeated elements and novel gene families across ecological guilds.</title>
        <authorList>
            <consortium name="Lawrence Berkeley National Laboratory"/>
            <person name="Harder C.B."/>
            <person name="Miyauchi S."/>
            <person name="Viragh M."/>
            <person name="Kuo A."/>
            <person name="Thoen E."/>
            <person name="Andreopoulos B."/>
            <person name="Lu D."/>
            <person name="Skrede I."/>
            <person name="Drula E."/>
            <person name="Henrissat B."/>
            <person name="Morin E."/>
            <person name="Kohler A."/>
            <person name="Barry K."/>
            <person name="LaButti K."/>
            <person name="Morin E."/>
            <person name="Salamov A."/>
            <person name="Lipzen A."/>
            <person name="Mereny Z."/>
            <person name="Hegedus B."/>
            <person name="Baldrian P."/>
            <person name="Stursova M."/>
            <person name="Weitz H."/>
            <person name="Taylor A."/>
            <person name="Grigoriev I.V."/>
            <person name="Nagy L.G."/>
            <person name="Martin F."/>
            <person name="Kauserud H."/>
        </authorList>
    </citation>
    <scope>NUCLEOTIDE SEQUENCE</scope>
    <source>
        <strain evidence="2">CBHHK067</strain>
    </source>
</reference>
<name>A0AAD7GSZ6_MYCRO</name>
<comment type="caution">
    <text evidence="2">The sequence shown here is derived from an EMBL/GenBank/DDBJ whole genome shotgun (WGS) entry which is preliminary data.</text>
</comment>
<feature type="region of interest" description="Disordered" evidence="1">
    <location>
        <begin position="1"/>
        <end position="64"/>
    </location>
</feature>
<proteinExistence type="predicted"/>
<protein>
    <submittedName>
        <fullName evidence="2">Uncharacterized protein</fullName>
    </submittedName>
</protein>
<organism evidence="2 3">
    <name type="scientific">Mycena rosella</name>
    <name type="common">Pink bonnet</name>
    <name type="synonym">Agaricus rosellus</name>
    <dbReference type="NCBI Taxonomy" id="1033263"/>
    <lineage>
        <taxon>Eukaryota</taxon>
        <taxon>Fungi</taxon>
        <taxon>Dikarya</taxon>
        <taxon>Basidiomycota</taxon>
        <taxon>Agaricomycotina</taxon>
        <taxon>Agaricomycetes</taxon>
        <taxon>Agaricomycetidae</taxon>
        <taxon>Agaricales</taxon>
        <taxon>Marasmiineae</taxon>
        <taxon>Mycenaceae</taxon>
        <taxon>Mycena</taxon>
    </lineage>
</organism>
<dbReference type="EMBL" id="JARKIE010000010">
    <property type="protein sequence ID" value="KAJ7704583.1"/>
    <property type="molecule type" value="Genomic_DNA"/>
</dbReference>
<dbReference type="Proteomes" id="UP001221757">
    <property type="component" value="Unassembled WGS sequence"/>
</dbReference>
<evidence type="ECO:0000256" key="1">
    <source>
        <dbReference type="SAM" id="MobiDB-lite"/>
    </source>
</evidence>
<evidence type="ECO:0000313" key="2">
    <source>
        <dbReference type="EMBL" id="KAJ7704583.1"/>
    </source>
</evidence>
<evidence type="ECO:0000313" key="3">
    <source>
        <dbReference type="Proteomes" id="UP001221757"/>
    </source>
</evidence>
<feature type="compositionally biased region" description="Pro residues" evidence="1">
    <location>
        <begin position="1"/>
        <end position="12"/>
    </location>
</feature>